<keyword evidence="3" id="KW-1003">Cell membrane</keyword>
<evidence type="ECO:0000256" key="8">
    <source>
        <dbReference type="SAM" id="Phobius"/>
    </source>
</evidence>
<evidence type="ECO:0000256" key="7">
    <source>
        <dbReference type="ARBA" id="ARBA00033993"/>
    </source>
</evidence>
<dbReference type="PANTHER" id="PTHR10464:SF4">
    <property type="entry name" value="UREA TRANSPORTER"/>
    <property type="match status" value="1"/>
</dbReference>
<dbReference type="GO" id="GO:0005886">
    <property type="term" value="C:plasma membrane"/>
    <property type="evidence" value="ECO:0007669"/>
    <property type="project" value="UniProtKB-SubCell"/>
</dbReference>
<feature type="transmembrane region" description="Helical" evidence="8">
    <location>
        <begin position="265"/>
        <end position="286"/>
    </location>
</feature>
<keyword evidence="4 8" id="KW-0812">Transmembrane</keyword>
<dbReference type="Proteomes" id="UP001497623">
    <property type="component" value="Unassembled WGS sequence"/>
</dbReference>
<dbReference type="PANTHER" id="PTHR10464">
    <property type="entry name" value="UREA TRANSPORTER"/>
    <property type="match status" value="1"/>
</dbReference>
<evidence type="ECO:0000256" key="1">
    <source>
        <dbReference type="ARBA" id="ARBA00004651"/>
    </source>
</evidence>
<comment type="catalytic activity">
    <reaction evidence="7">
        <text>urea(in) = urea(out)</text>
        <dbReference type="Rhea" id="RHEA:32799"/>
        <dbReference type="ChEBI" id="CHEBI:16199"/>
    </reaction>
</comment>
<keyword evidence="5 8" id="KW-1133">Transmembrane helix</keyword>
<evidence type="ECO:0008006" key="11">
    <source>
        <dbReference type="Google" id="ProtNLM"/>
    </source>
</evidence>
<evidence type="ECO:0000256" key="4">
    <source>
        <dbReference type="ARBA" id="ARBA00022692"/>
    </source>
</evidence>
<feature type="transmembrane region" description="Helical" evidence="8">
    <location>
        <begin position="46"/>
        <end position="62"/>
    </location>
</feature>
<dbReference type="InterPro" id="IPR004937">
    <property type="entry name" value="Urea_transporter"/>
</dbReference>
<proteinExistence type="inferred from homology"/>
<gene>
    <name evidence="9" type="ORF">MNOR_LOCUS12154</name>
</gene>
<keyword evidence="6 8" id="KW-0472">Membrane</keyword>
<reference evidence="9 10" key="1">
    <citation type="submission" date="2024-05" db="EMBL/GenBank/DDBJ databases">
        <authorList>
            <person name="Wallberg A."/>
        </authorList>
    </citation>
    <scope>NUCLEOTIDE SEQUENCE [LARGE SCALE GENOMIC DNA]</scope>
</reference>
<evidence type="ECO:0000256" key="5">
    <source>
        <dbReference type="ARBA" id="ARBA00022989"/>
    </source>
</evidence>
<dbReference type="Pfam" id="PF03253">
    <property type="entry name" value="UT"/>
    <property type="match status" value="1"/>
</dbReference>
<name>A0AAV2QJT3_MEGNR</name>
<dbReference type="Gene3D" id="1.10.3430.10">
    <property type="entry name" value="Ammonium transporter AmtB like domains"/>
    <property type="match status" value="1"/>
</dbReference>
<dbReference type="InterPro" id="IPR029020">
    <property type="entry name" value="Ammonium/urea_transptr"/>
</dbReference>
<organism evidence="9 10">
    <name type="scientific">Meganyctiphanes norvegica</name>
    <name type="common">Northern krill</name>
    <name type="synonym">Thysanopoda norvegica</name>
    <dbReference type="NCBI Taxonomy" id="48144"/>
    <lineage>
        <taxon>Eukaryota</taxon>
        <taxon>Metazoa</taxon>
        <taxon>Ecdysozoa</taxon>
        <taxon>Arthropoda</taxon>
        <taxon>Crustacea</taxon>
        <taxon>Multicrustacea</taxon>
        <taxon>Malacostraca</taxon>
        <taxon>Eumalacostraca</taxon>
        <taxon>Eucarida</taxon>
        <taxon>Euphausiacea</taxon>
        <taxon>Euphausiidae</taxon>
        <taxon>Meganyctiphanes</taxon>
    </lineage>
</organism>
<feature type="transmembrane region" description="Helical" evidence="8">
    <location>
        <begin position="198"/>
        <end position="224"/>
    </location>
</feature>
<accession>A0AAV2QJT3</accession>
<feature type="transmembrane region" description="Helical" evidence="8">
    <location>
        <begin position="17"/>
        <end position="39"/>
    </location>
</feature>
<comment type="similarity">
    <text evidence="2">Belongs to the urea transporter family.</text>
</comment>
<sequence>MSTDLYKNSWEYFLCQYAIPVCFANNPLSGLFILIGIFIDDPNAGFGALLCSFIAIMTALFLGQPDNIISAGLSSYSAVLVGTVTAALYPAFFNQPIQPIIWVYMAIATIFCVLVGLGLSVLFSQSNIPVFTLPFNITASILFLGLQARGFKIPVDIVNVPQEVVNSTVSNVDWGSVMYGCLLSAGQAYAVEGVTCSILTLIGILVCSPLLTISSFAGAVIANFTALALSSGPYDAIYAGVWGYNGFLATACILFFMVPTSRTTALAWANSMFATSIQASLIPVFKQNDLPIFTYPFCLASVLLLGLATSSIPGEQRVEMPTIPEIHLIKSFKKNNGISIKEEETVSAKERHTSISISCANEMVHSQY</sequence>
<evidence type="ECO:0000256" key="6">
    <source>
        <dbReference type="ARBA" id="ARBA00023136"/>
    </source>
</evidence>
<feature type="transmembrane region" description="Helical" evidence="8">
    <location>
        <begin position="236"/>
        <end position="258"/>
    </location>
</feature>
<comment type="subcellular location">
    <subcellularLocation>
        <location evidence="1">Cell membrane</location>
        <topology evidence="1">Multi-pass membrane protein</topology>
    </subcellularLocation>
</comment>
<dbReference type="AlphaFoldDB" id="A0AAV2QJT3"/>
<feature type="transmembrane region" description="Helical" evidence="8">
    <location>
        <begin position="68"/>
        <end position="89"/>
    </location>
</feature>
<protein>
    <recommendedName>
        <fullName evidence="11">Urea transporter</fullName>
    </recommendedName>
</protein>
<evidence type="ECO:0000313" key="10">
    <source>
        <dbReference type="Proteomes" id="UP001497623"/>
    </source>
</evidence>
<evidence type="ECO:0000256" key="2">
    <source>
        <dbReference type="ARBA" id="ARBA00005914"/>
    </source>
</evidence>
<dbReference type="EMBL" id="CAXKWB010006585">
    <property type="protein sequence ID" value="CAL4083454.1"/>
    <property type="molecule type" value="Genomic_DNA"/>
</dbReference>
<dbReference type="GO" id="GO:0015204">
    <property type="term" value="F:urea transmembrane transporter activity"/>
    <property type="evidence" value="ECO:0007669"/>
    <property type="project" value="InterPro"/>
</dbReference>
<feature type="transmembrane region" description="Helical" evidence="8">
    <location>
        <begin position="292"/>
        <end position="312"/>
    </location>
</feature>
<evidence type="ECO:0000313" key="9">
    <source>
        <dbReference type="EMBL" id="CAL4083454.1"/>
    </source>
</evidence>
<evidence type="ECO:0000256" key="3">
    <source>
        <dbReference type="ARBA" id="ARBA00022475"/>
    </source>
</evidence>
<keyword evidence="10" id="KW-1185">Reference proteome</keyword>
<comment type="caution">
    <text evidence="9">The sequence shown here is derived from an EMBL/GenBank/DDBJ whole genome shotgun (WGS) entry which is preliminary data.</text>
</comment>
<feature type="transmembrane region" description="Helical" evidence="8">
    <location>
        <begin position="101"/>
        <end position="122"/>
    </location>
</feature>